<sequence>TGFPSPSGDDTNSQSSRQKSKAIIGGVVGGTVGLLVIGLLVLLLRRRSFISFQCLKSDHRRHESFHITVLPLPDSPLLQPTSFVIHRESPRTVAQNPPAETSPSPAEMRKWKERMLEDRPDTRAAGMEQPEEETGQNLTKPAQDQEESSEQTQDPKILARKLDIVVWRLAQLEARFDEEAPLDYTSNQS</sequence>
<evidence type="ECO:0000256" key="1">
    <source>
        <dbReference type="SAM" id="MobiDB-lite"/>
    </source>
</evidence>
<name>A0ABR3ESF7_9AGAR</name>
<feature type="compositionally biased region" description="Polar residues" evidence="1">
    <location>
        <begin position="92"/>
        <end position="104"/>
    </location>
</feature>
<dbReference type="Proteomes" id="UP001465976">
    <property type="component" value="Unassembled WGS sequence"/>
</dbReference>
<keyword evidence="2" id="KW-1133">Transmembrane helix</keyword>
<organism evidence="3 4">
    <name type="scientific">Marasmius crinis-equi</name>
    <dbReference type="NCBI Taxonomy" id="585013"/>
    <lineage>
        <taxon>Eukaryota</taxon>
        <taxon>Fungi</taxon>
        <taxon>Dikarya</taxon>
        <taxon>Basidiomycota</taxon>
        <taxon>Agaricomycotina</taxon>
        <taxon>Agaricomycetes</taxon>
        <taxon>Agaricomycetidae</taxon>
        <taxon>Agaricales</taxon>
        <taxon>Marasmiineae</taxon>
        <taxon>Marasmiaceae</taxon>
        <taxon>Marasmius</taxon>
    </lineage>
</organism>
<protein>
    <submittedName>
        <fullName evidence="3">Uncharacterized protein</fullName>
    </submittedName>
</protein>
<reference evidence="3 4" key="1">
    <citation type="submission" date="2024-02" db="EMBL/GenBank/DDBJ databases">
        <title>A draft genome for the cacao thread blight pathogen Marasmius crinis-equi.</title>
        <authorList>
            <person name="Cohen S.P."/>
            <person name="Baruah I.K."/>
            <person name="Amoako-Attah I."/>
            <person name="Bukari Y."/>
            <person name="Meinhardt L.W."/>
            <person name="Bailey B.A."/>
        </authorList>
    </citation>
    <scope>NUCLEOTIDE SEQUENCE [LARGE SCALE GENOMIC DNA]</scope>
    <source>
        <strain evidence="3 4">GH-76</strain>
    </source>
</reference>
<feature type="compositionally biased region" description="Basic and acidic residues" evidence="1">
    <location>
        <begin position="107"/>
        <end position="122"/>
    </location>
</feature>
<evidence type="ECO:0000313" key="4">
    <source>
        <dbReference type="Proteomes" id="UP001465976"/>
    </source>
</evidence>
<feature type="non-terminal residue" evidence="3">
    <location>
        <position position="1"/>
    </location>
</feature>
<keyword evidence="2" id="KW-0472">Membrane</keyword>
<feature type="region of interest" description="Disordered" evidence="1">
    <location>
        <begin position="89"/>
        <end position="157"/>
    </location>
</feature>
<proteinExistence type="predicted"/>
<evidence type="ECO:0000313" key="3">
    <source>
        <dbReference type="EMBL" id="KAL0565785.1"/>
    </source>
</evidence>
<dbReference type="EMBL" id="JBAHYK010002123">
    <property type="protein sequence ID" value="KAL0565785.1"/>
    <property type="molecule type" value="Genomic_DNA"/>
</dbReference>
<accession>A0ABR3ESF7</accession>
<keyword evidence="2" id="KW-0812">Transmembrane</keyword>
<gene>
    <name evidence="3" type="ORF">V5O48_016234</name>
</gene>
<evidence type="ECO:0000256" key="2">
    <source>
        <dbReference type="SAM" id="Phobius"/>
    </source>
</evidence>
<feature type="transmembrane region" description="Helical" evidence="2">
    <location>
        <begin position="22"/>
        <end position="44"/>
    </location>
</feature>
<keyword evidence="4" id="KW-1185">Reference proteome</keyword>
<comment type="caution">
    <text evidence="3">The sequence shown here is derived from an EMBL/GenBank/DDBJ whole genome shotgun (WGS) entry which is preliminary data.</text>
</comment>